<dbReference type="Proteomes" id="UP001566132">
    <property type="component" value="Unassembled WGS sequence"/>
</dbReference>
<evidence type="ECO:0000259" key="1">
    <source>
        <dbReference type="PROSITE" id="PS50181"/>
    </source>
</evidence>
<accession>A0ABD1F088</accession>
<name>A0ABD1F088_HYPHA</name>
<dbReference type="EMBL" id="JBDJPC010000004">
    <property type="protein sequence ID" value="KAL1506563.1"/>
    <property type="molecule type" value="Genomic_DNA"/>
</dbReference>
<dbReference type="SUPFAM" id="SSF52047">
    <property type="entry name" value="RNI-like"/>
    <property type="match status" value="1"/>
</dbReference>
<dbReference type="SUPFAM" id="SSF81383">
    <property type="entry name" value="F-box domain"/>
    <property type="match status" value="1"/>
</dbReference>
<dbReference type="PANTHER" id="PTHR13318:SF190">
    <property type="entry name" value="PARTNER OF PAIRED, ISOFORM B"/>
    <property type="match status" value="1"/>
</dbReference>
<proteinExistence type="predicted"/>
<organism evidence="2 3">
    <name type="scientific">Hypothenemus hampei</name>
    <name type="common">Coffee berry borer</name>
    <dbReference type="NCBI Taxonomy" id="57062"/>
    <lineage>
        <taxon>Eukaryota</taxon>
        <taxon>Metazoa</taxon>
        <taxon>Ecdysozoa</taxon>
        <taxon>Arthropoda</taxon>
        <taxon>Hexapoda</taxon>
        <taxon>Insecta</taxon>
        <taxon>Pterygota</taxon>
        <taxon>Neoptera</taxon>
        <taxon>Endopterygota</taxon>
        <taxon>Coleoptera</taxon>
        <taxon>Polyphaga</taxon>
        <taxon>Cucujiformia</taxon>
        <taxon>Curculionidae</taxon>
        <taxon>Scolytinae</taxon>
        <taxon>Hypothenemus</taxon>
    </lineage>
</organism>
<reference evidence="2 3" key="1">
    <citation type="submission" date="2024-05" db="EMBL/GenBank/DDBJ databases">
        <title>Genetic variation in Jamaican populations of the coffee berry borer (Hypothenemus hampei).</title>
        <authorList>
            <person name="Errbii M."/>
            <person name="Myrie A."/>
        </authorList>
    </citation>
    <scope>NUCLEOTIDE SEQUENCE [LARGE SCALE GENOMIC DNA]</scope>
    <source>
        <strain evidence="2">JA-Hopewell-2020-01-JO</strain>
        <tissue evidence="2">Whole body</tissue>
    </source>
</reference>
<protein>
    <recommendedName>
        <fullName evidence="1">F-box domain-containing protein</fullName>
    </recommendedName>
</protein>
<dbReference type="AlphaFoldDB" id="A0ABD1F088"/>
<dbReference type="Gene3D" id="1.20.1280.50">
    <property type="match status" value="1"/>
</dbReference>
<comment type="caution">
    <text evidence="2">The sequence shown here is derived from an EMBL/GenBank/DDBJ whole genome shotgun (WGS) entry which is preliminary data.</text>
</comment>
<dbReference type="InterPro" id="IPR001810">
    <property type="entry name" value="F-box_dom"/>
</dbReference>
<dbReference type="SMART" id="SM00256">
    <property type="entry name" value="FBOX"/>
    <property type="match status" value="1"/>
</dbReference>
<dbReference type="InterPro" id="IPR032675">
    <property type="entry name" value="LRR_dom_sf"/>
</dbReference>
<dbReference type="PANTHER" id="PTHR13318">
    <property type="entry name" value="PARTNER OF PAIRED, ISOFORM B-RELATED"/>
    <property type="match status" value="1"/>
</dbReference>
<feature type="domain" description="F-box" evidence="1">
    <location>
        <begin position="204"/>
        <end position="250"/>
    </location>
</feature>
<dbReference type="InterPro" id="IPR036047">
    <property type="entry name" value="F-box-like_dom_sf"/>
</dbReference>
<gene>
    <name evidence="2" type="ORF">ABEB36_005901</name>
</gene>
<evidence type="ECO:0000313" key="3">
    <source>
        <dbReference type="Proteomes" id="UP001566132"/>
    </source>
</evidence>
<dbReference type="Pfam" id="PF12937">
    <property type="entry name" value="F-box-like"/>
    <property type="match status" value="1"/>
</dbReference>
<keyword evidence="3" id="KW-1185">Reference proteome</keyword>
<dbReference type="PROSITE" id="PS50181">
    <property type="entry name" value="FBOX"/>
    <property type="match status" value="1"/>
</dbReference>
<sequence>MEYLKNHFETNPVLMAPNFPPYLIWKSTMSTCDFVERPERRFCAQKPYRYQDVDPLGAEHFIIFHFLTPVTTFNFKMHPSWEEANVVVRIWGARINCTNGIIFGKWHLLYTTSAHSKEEGDPSKSNYMENYEIINTMRVEFNKNFSIYLRTLYKILSTEIHEKFHLFHPLEKLSFYSEIQTMTHNVPVPERRELKVEKSNVRNFTETMLLPSELLHDIFDRLDLRSLSRCAQVNKRWNLIAKDPYFYRDVDLKMYWNKMNGTSLRQLKEKLHIVRKLDMTSCNEYLLQDIEFNDSVASILDRARDSLTHLCLNHIRLTKHTMRRILECPNLKELRLRNTRFCFFEDGPLSCNRLTGLKTLDVSLSYITEYLFIEILKNSPNLEHLAFDCCRYRMDPELILRTLRNHSRKLKSWSSSVTFHNQDTSLIYEEFGQLIHLEHVNLTFCEPTGPAYGGNCLKTIAKNCYNLKRYPPSVVRSVNKSVFPDYVSVLFFRLELARWDHLTDEQLLPIVTQCKELSNLNLMKTPKITSLTLLRACENLPNLREICIAGCSEISDKMVEYCIEKFPKVNIVR</sequence>
<dbReference type="Gene3D" id="3.80.10.10">
    <property type="entry name" value="Ribonuclease Inhibitor"/>
    <property type="match status" value="2"/>
</dbReference>
<evidence type="ECO:0000313" key="2">
    <source>
        <dbReference type="EMBL" id="KAL1506563.1"/>
    </source>
</evidence>